<organism evidence="1 2">
    <name type="scientific">Panicum hallii var. hallii</name>
    <dbReference type="NCBI Taxonomy" id="1504633"/>
    <lineage>
        <taxon>Eukaryota</taxon>
        <taxon>Viridiplantae</taxon>
        <taxon>Streptophyta</taxon>
        <taxon>Embryophyta</taxon>
        <taxon>Tracheophyta</taxon>
        <taxon>Spermatophyta</taxon>
        <taxon>Magnoliopsida</taxon>
        <taxon>Liliopsida</taxon>
        <taxon>Poales</taxon>
        <taxon>Poaceae</taxon>
        <taxon>PACMAD clade</taxon>
        <taxon>Panicoideae</taxon>
        <taxon>Panicodae</taxon>
        <taxon>Paniceae</taxon>
        <taxon>Panicinae</taxon>
        <taxon>Panicum</taxon>
        <taxon>Panicum sect. Panicum</taxon>
    </lineage>
</organism>
<evidence type="ECO:0000313" key="1">
    <source>
        <dbReference type="EMBL" id="PUZ62715.1"/>
    </source>
</evidence>
<proteinExistence type="predicted"/>
<name>A0A2T7E4F3_9POAL</name>
<sequence length="55" mass="6301">MSGISILICKWFTSHWPLLVSSQTAKPFCVCSHMHCHWLASDERDVHPIPCLGFF</sequence>
<accession>A0A2T7E4F3</accession>
<evidence type="ECO:0000313" key="2">
    <source>
        <dbReference type="Proteomes" id="UP000244336"/>
    </source>
</evidence>
<dbReference type="EMBL" id="CM009751">
    <property type="protein sequence ID" value="PUZ62715.1"/>
    <property type="molecule type" value="Genomic_DNA"/>
</dbReference>
<gene>
    <name evidence="1" type="ORF">GQ55_3G008100</name>
</gene>
<dbReference type="AlphaFoldDB" id="A0A2T7E4F3"/>
<protein>
    <submittedName>
        <fullName evidence="1">Uncharacterized protein</fullName>
    </submittedName>
</protein>
<keyword evidence="2" id="KW-1185">Reference proteome</keyword>
<reference evidence="1 2" key="1">
    <citation type="submission" date="2018-04" db="EMBL/GenBank/DDBJ databases">
        <title>WGS assembly of Panicum hallii var. hallii HAL2.</title>
        <authorList>
            <person name="Lovell J."/>
            <person name="Jenkins J."/>
            <person name="Lowry D."/>
            <person name="Mamidi S."/>
            <person name="Sreedasyam A."/>
            <person name="Weng X."/>
            <person name="Barry K."/>
            <person name="Bonette J."/>
            <person name="Campitelli B."/>
            <person name="Daum C."/>
            <person name="Gordon S."/>
            <person name="Gould B."/>
            <person name="Lipzen A."/>
            <person name="MacQueen A."/>
            <person name="Palacio-Mejia J."/>
            <person name="Plott C."/>
            <person name="Shakirov E."/>
            <person name="Shu S."/>
            <person name="Yoshinaga Y."/>
            <person name="Zane M."/>
            <person name="Rokhsar D."/>
            <person name="Grimwood J."/>
            <person name="Schmutz J."/>
            <person name="Juenger T."/>
        </authorList>
    </citation>
    <scope>NUCLEOTIDE SEQUENCE [LARGE SCALE GENOMIC DNA]</scope>
    <source>
        <strain evidence="2">cv. HAL2</strain>
    </source>
</reference>
<dbReference type="Gramene" id="PUZ62715">
    <property type="protein sequence ID" value="PUZ62715"/>
    <property type="gene ID" value="GQ55_3G008100"/>
</dbReference>
<dbReference type="Proteomes" id="UP000244336">
    <property type="component" value="Chromosome 3"/>
</dbReference>